<gene>
    <name evidence="2" type="ORF">TPR58_20535</name>
</gene>
<keyword evidence="3" id="KW-1185">Reference proteome</keyword>
<proteinExistence type="predicted"/>
<comment type="caution">
    <text evidence="2">The sequence shown here is derived from an EMBL/GenBank/DDBJ whole genome shotgun (WGS) entry which is preliminary data.</text>
</comment>
<evidence type="ECO:0000256" key="1">
    <source>
        <dbReference type="SAM" id="Coils"/>
    </source>
</evidence>
<organism evidence="2 3">
    <name type="scientific">Sphingomonas rustica</name>
    <dbReference type="NCBI Taxonomy" id="3103142"/>
    <lineage>
        <taxon>Bacteria</taxon>
        <taxon>Pseudomonadati</taxon>
        <taxon>Pseudomonadota</taxon>
        <taxon>Alphaproteobacteria</taxon>
        <taxon>Sphingomonadales</taxon>
        <taxon>Sphingomonadaceae</taxon>
        <taxon>Sphingomonas</taxon>
    </lineage>
</organism>
<evidence type="ECO:0000313" key="3">
    <source>
        <dbReference type="Proteomes" id="UP001427805"/>
    </source>
</evidence>
<dbReference type="Proteomes" id="UP001427805">
    <property type="component" value="Unassembled WGS sequence"/>
</dbReference>
<sequence>MARVPILRENTVALAPLSGARLQPANNGGGALGGLGAGMTSLGGAIGKAAEVQDEIDLQNDDRGRLKEANAYQTEVQEKVAKFKALRGDAAVEQRETLLKEIEQLRSDHAERTTSPRMRAMFLDTIAPYDQVHLNDIEVHSLVQIDVARGAGLDGRLRTAFNMGGTHWDDPNAREEARTAAQQTQNHILDREGILDPDARAARLREIDSAYVTMVALAMSGKGRITDAEAYIAENKSVFTIDDLRKIDDELKHPRQRRQAEADVTALIPALRFAEDPTAKPGKGKGAFKLPEIDLHDAVRRIELEAVKGKWEPEQKDAALQYLFGRVDVQQRALNQGFSQARDDASKKVKARGANFTSVTQLGSTAAELSPADLRSYAALAKANARANMQRTGDLDAASRKFANPNYAWSSTNKDDARAVEAVVAVQGASLTAALQVFNSTGILATAGVKALRAGLESKDRGMSSEAAATLGGILRHNPKVFLGMDGADRPERVGVLFNHYLNFGIDSADAARRAVDETTPGYRSKLSMRGLPISVLRDYWRGKGAPEGMFPGAKFHDEASRALAGDIYFELFRNEVEKDTDPEAAWAVAGEKFRQMFGVSAGGTITAYPIELTYDPIDGGHDYVFQDAMKAVRELKGRKDNPSRIVFQTVLGVTDSDYQSRQPARYRLYYAYARNGHLIWEVAPHFWQADPNAASRANEASLRKAKAAQTALSDGPVVPTFIPYL</sequence>
<name>A0ABV0BEA8_9SPHN</name>
<evidence type="ECO:0000313" key="2">
    <source>
        <dbReference type="EMBL" id="MEN3749572.1"/>
    </source>
</evidence>
<dbReference type="RefSeq" id="WP_346248618.1">
    <property type="nucleotide sequence ID" value="NZ_JBDIZK010000015.1"/>
</dbReference>
<feature type="coiled-coil region" evidence="1">
    <location>
        <begin position="49"/>
        <end position="108"/>
    </location>
</feature>
<reference evidence="2 3" key="1">
    <citation type="submission" date="2024-05" db="EMBL/GenBank/DDBJ databases">
        <title>Sphingomonas sp. HF-S3 16S ribosomal RNA gene Genome sequencing and assembly.</title>
        <authorList>
            <person name="Lee H."/>
        </authorList>
    </citation>
    <scope>NUCLEOTIDE SEQUENCE [LARGE SCALE GENOMIC DNA]</scope>
    <source>
        <strain evidence="2 3">HF-S3</strain>
    </source>
</reference>
<protein>
    <submittedName>
        <fullName evidence="2">Uncharacterized protein</fullName>
    </submittedName>
</protein>
<accession>A0ABV0BEA8</accession>
<dbReference type="EMBL" id="JBDIZK010000015">
    <property type="protein sequence ID" value="MEN3749572.1"/>
    <property type="molecule type" value="Genomic_DNA"/>
</dbReference>
<keyword evidence="1" id="KW-0175">Coiled coil</keyword>